<dbReference type="SMART" id="SM00382">
    <property type="entry name" value="AAA"/>
    <property type="match status" value="1"/>
</dbReference>
<dbReference type="InterPro" id="IPR030679">
    <property type="entry name" value="ABC_ATPase_HisP-typ"/>
</dbReference>
<dbReference type="PANTHER" id="PTHR43166:SF9">
    <property type="entry name" value="GLUTAMATE_ASPARTATE IMPORT ATP-BINDING PROTEIN GLTL"/>
    <property type="match status" value="1"/>
</dbReference>
<evidence type="ECO:0000256" key="1">
    <source>
        <dbReference type="ARBA" id="ARBA00004202"/>
    </source>
</evidence>
<sequence length="260" mass="28625">MTQTETQRPLLDIRGLRKNFGAVEILKGVDLSLRPRDVVSIIGSSGSGKTTLLRCVNLLEEFQGGDIVLDGETIGYKTVGAKRVRLRDAELSRQRAMTGMVFQSFNLFPHLTAAGNVMLGLRKVKKLGKDEAFAIAEKWLSRVGLGARLNHYPSQLSGGQQQRVAIARALAMNPKLVLLDEVTSALDPELVQEVLTTIKGIADDGATLLIVTHEMRFAREVSSRIVFMEQGRIAEEGTPEEIFGAGRSQRLNEFLKSSRH</sequence>
<dbReference type="GO" id="GO:0016887">
    <property type="term" value="F:ATP hydrolysis activity"/>
    <property type="evidence" value="ECO:0007669"/>
    <property type="project" value="InterPro"/>
</dbReference>
<keyword evidence="4" id="KW-1003">Cell membrane</keyword>
<dbReference type="PANTHER" id="PTHR43166">
    <property type="entry name" value="AMINO ACID IMPORT ATP-BINDING PROTEIN"/>
    <property type="match status" value="1"/>
</dbReference>
<name>A0A9X3DYB3_9HYPH</name>
<keyword evidence="3" id="KW-0813">Transport</keyword>
<dbReference type="InterPro" id="IPR050086">
    <property type="entry name" value="MetN_ABC_transporter-like"/>
</dbReference>
<keyword evidence="11" id="KW-1185">Reference proteome</keyword>
<comment type="subcellular location">
    <subcellularLocation>
        <location evidence="1">Cell membrane</location>
        <topology evidence="1">Peripheral membrane protein</topology>
    </subcellularLocation>
</comment>
<dbReference type="PIRSF" id="PIRSF039085">
    <property type="entry name" value="ABC_ATPase_HisP"/>
    <property type="match status" value="1"/>
</dbReference>
<dbReference type="RefSeq" id="WP_266337193.1">
    <property type="nucleotide sequence ID" value="NZ_JAPKNK010000001.1"/>
</dbReference>
<dbReference type="GO" id="GO:0015424">
    <property type="term" value="F:ABC-type amino acid transporter activity"/>
    <property type="evidence" value="ECO:0007669"/>
    <property type="project" value="InterPro"/>
</dbReference>
<evidence type="ECO:0000256" key="6">
    <source>
        <dbReference type="ARBA" id="ARBA00022840"/>
    </source>
</evidence>
<dbReference type="Proteomes" id="UP001144805">
    <property type="component" value="Unassembled WGS sequence"/>
</dbReference>
<comment type="similarity">
    <text evidence="2">Belongs to the ABC transporter superfamily.</text>
</comment>
<protein>
    <submittedName>
        <fullName evidence="10">Amino acid ABC transporter ATP-binding protein</fullName>
    </submittedName>
</protein>
<dbReference type="SUPFAM" id="SSF52540">
    <property type="entry name" value="P-loop containing nucleoside triphosphate hydrolases"/>
    <property type="match status" value="1"/>
</dbReference>
<evidence type="ECO:0000313" key="10">
    <source>
        <dbReference type="EMBL" id="MCX5568241.1"/>
    </source>
</evidence>
<keyword evidence="5" id="KW-0547">Nucleotide-binding</keyword>
<reference evidence="10" key="1">
    <citation type="submission" date="2022-11" db="EMBL/GenBank/DDBJ databases">
        <title>Biodiversity and phylogenetic relationships of bacteria.</title>
        <authorList>
            <person name="Machado R.A.R."/>
            <person name="Bhat A."/>
            <person name="Loulou A."/>
            <person name="Kallel S."/>
        </authorList>
    </citation>
    <scope>NUCLEOTIDE SEQUENCE</scope>
    <source>
        <strain evidence="10">K-TC2</strain>
    </source>
</reference>
<dbReference type="GO" id="GO:0005886">
    <property type="term" value="C:plasma membrane"/>
    <property type="evidence" value="ECO:0007669"/>
    <property type="project" value="UniProtKB-SubCell"/>
</dbReference>
<evidence type="ECO:0000313" key="11">
    <source>
        <dbReference type="Proteomes" id="UP001144805"/>
    </source>
</evidence>
<dbReference type="AlphaFoldDB" id="A0A9X3DYB3"/>
<dbReference type="InterPro" id="IPR003439">
    <property type="entry name" value="ABC_transporter-like_ATP-bd"/>
</dbReference>
<dbReference type="InterPro" id="IPR017871">
    <property type="entry name" value="ABC_transporter-like_CS"/>
</dbReference>
<comment type="caution">
    <text evidence="10">The sequence shown here is derived from an EMBL/GenBank/DDBJ whole genome shotgun (WGS) entry which is preliminary data.</text>
</comment>
<evidence type="ECO:0000256" key="3">
    <source>
        <dbReference type="ARBA" id="ARBA00022448"/>
    </source>
</evidence>
<evidence type="ECO:0000259" key="9">
    <source>
        <dbReference type="PROSITE" id="PS50893"/>
    </source>
</evidence>
<keyword evidence="6 10" id="KW-0067">ATP-binding</keyword>
<dbReference type="EMBL" id="JAPKNK010000001">
    <property type="protein sequence ID" value="MCX5568241.1"/>
    <property type="molecule type" value="Genomic_DNA"/>
</dbReference>
<keyword evidence="8" id="KW-0472">Membrane</keyword>
<dbReference type="Gene3D" id="3.40.50.300">
    <property type="entry name" value="P-loop containing nucleotide triphosphate hydrolases"/>
    <property type="match status" value="1"/>
</dbReference>
<evidence type="ECO:0000256" key="4">
    <source>
        <dbReference type="ARBA" id="ARBA00022475"/>
    </source>
</evidence>
<dbReference type="InterPro" id="IPR003593">
    <property type="entry name" value="AAA+_ATPase"/>
</dbReference>
<keyword evidence="7" id="KW-0029">Amino-acid transport</keyword>
<dbReference type="PROSITE" id="PS50893">
    <property type="entry name" value="ABC_TRANSPORTER_2"/>
    <property type="match status" value="1"/>
</dbReference>
<evidence type="ECO:0000256" key="5">
    <source>
        <dbReference type="ARBA" id="ARBA00022741"/>
    </source>
</evidence>
<dbReference type="PROSITE" id="PS00211">
    <property type="entry name" value="ABC_TRANSPORTER_1"/>
    <property type="match status" value="1"/>
</dbReference>
<dbReference type="InterPro" id="IPR027417">
    <property type="entry name" value="P-loop_NTPase"/>
</dbReference>
<gene>
    <name evidence="10" type="ORF">OSH07_03445</name>
</gene>
<dbReference type="Pfam" id="PF00005">
    <property type="entry name" value="ABC_tran"/>
    <property type="match status" value="1"/>
</dbReference>
<evidence type="ECO:0000256" key="7">
    <source>
        <dbReference type="ARBA" id="ARBA00022970"/>
    </source>
</evidence>
<feature type="domain" description="ABC transporter" evidence="9">
    <location>
        <begin position="11"/>
        <end position="255"/>
    </location>
</feature>
<evidence type="ECO:0000256" key="2">
    <source>
        <dbReference type="ARBA" id="ARBA00005417"/>
    </source>
</evidence>
<dbReference type="GO" id="GO:0005524">
    <property type="term" value="F:ATP binding"/>
    <property type="evidence" value="ECO:0007669"/>
    <property type="project" value="UniProtKB-KW"/>
</dbReference>
<accession>A0A9X3DYB3</accession>
<proteinExistence type="inferred from homology"/>
<organism evidence="10 11">
    <name type="scientific">Kaistia nematophila</name>
    <dbReference type="NCBI Taxonomy" id="2994654"/>
    <lineage>
        <taxon>Bacteria</taxon>
        <taxon>Pseudomonadati</taxon>
        <taxon>Pseudomonadota</taxon>
        <taxon>Alphaproteobacteria</taxon>
        <taxon>Hyphomicrobiales</taxon>
        <taxon>Kaistiaceae</taxon>
        <taxon>Kaistia</taxon>
    </lineage>
</organism>
<evidence type="ECO:0000256" key="8">
    <source>
        <dbReference type="ARBA" id="ARBA00023136"/>
    </source>
</evidence>